<gene>
    <name evidence="2" type="ORF">CWC39_09150</name>
</gene>
<feature type="region of interest" description="Disordered" evidence="1">
    <location>
        <begin position="226"/>
        <end position="252"/>
    </location>
</feature>
<name>A0A364V9H7_9CORY</name>
<accession>A0A364V9H7</accession>
<protein>
    <submittedName>
        <fullName evidence="2">Uncharacterized protein</fullName>
    </submittedName>
</protein>
<organism evidence="2 3">
    <name type="scientific">Corynebacterium heidelbergense</name>
    <dbReference type="NCBI Taxonomy" id="2055947"/>
    <lineage>
        <taxon>Bacteria</taxon>
        <taxon>Bacillati</taxon>
        <taxon>Actinomycetota</taxon>
        <taxon>Actinomycetes</taxon>
        <taxon>Mycobacteriales</taxon>
        <taxon>Corynebacteriaceae</taxon>
        <taxon>Corynebacterium</taxon>
    </lineage>
</organism>
<dbReference type="RefSeq" id="WP_112770168.1">
    <property type="nucleotide sequence ID" value="NZ_PHQP01000090.1"/>
</dbReference>
<evidence type="ECO:0000256" key="1">
    <source>
        <dbReference type="SAM" id="MobiDB-lite"/>
    </source>
</evidence>
<proteinExistence type="predicted"/>
<sequence length="439" mass="45987">MIAQHIAAGGPVRHTRGTVLAFPMPTGAAGAGASGSARASASSPIPHPSGAPYIRPSADRSCLRLLVNVDHHLSGLGHYTRLLSVSGCMSVADLVEAILTCYEWPQGDDGDAGWELRVRQSGVLRTYSRAKHSIGTEVGAALDRGGVGVLRTGGYEFFLSVSDVMVDPVSGVVGHWEGAAATTSPAEEDLLSHIVPGQTAPRPGGGGESGPDAVLLTAEFLADEPDDLSDATSEPSAAAQPPSGFPPHPLGIPEVVDVTHTNFTLAGEDSVENVLSSVDKELRALLRHGELFDFIPLLQALDLDRPAPVTERSAELLADAPVERTRLGRAAAWARIVALSALVDSAGTDRASVAFLSRLGFCRGDATDPAHLGPVEKGRSASDALTAEEIRTLSRATGKLLALAGADGWQTRPTSGPIPLVPQRSLVERLEMYRFLLQR</sequence>
<evidence type="ECO:0000313" key="3">
    <source>
        <dbReference type="Proteomes" id="UP000251047"/>
    </source>
</evidence>
<feature type="compositionally biased region" description="Low complexity" evidence="1">
    <location>
        <begin position="34"/>
        <end position="51"/>
    </location>
</feature>
<dbReference type="AlphaFoldDB" id="A0A364V9H7"/>
<dbReference type="Proteomes" id="UP000251047">
    <property type="component" value="Unassembled WGS sequence"/>
</dbReference>
<comment type="caution">
    <text evidence="2">The sequence shown here is derived from an EMBL/GenBank/DDBJ whole genome shotgun (WGS) entry which is preliminary data.</text>
</comment>
<dbReference type="EMBL" id="PHQP01000090">
    <property type="protein sequence ID" value="RAV33312.1"/>
    <property type="molecule type" value="Genomic_DNA"/>
</dbReference>
<reference evidence="2 3" key="1">
    <citation type="journal article" date="2018" name="Syst. Appl. Microbiol.">
        <title>Corynebacterium heidelbergense sp. nov., isolated from the preen glands of Egyptian geese (Alopochen aegyptiacus).</title>
        <authorList>
            <person name="Braun M.S."/>
            <person name="Wang E."/>
            <person name="Zimmermann S."/>
            <person name="Wink M."/>
        </authorList>
    </citation>
    <scope>NUCLEOTIDE SEQUENCE [LARGE SCALE GENOMIC DNA]</scope>
    <source>
        <strain evidence="2 3">DSM 104638</strain>
    </source>
</reference>
<dbReference type="OrthoDB" id="4426135at2"/>
<feature type="region of interest" description="Disordered" evidence="1">
    <location>
        <begin position="32"/>
        <end position="51"/>
    </location>
</feature>
<evidence type="ECO:0000313" key="2">
    <source>
        <dbReference type="EMBL" id="RAV33312.1"/>
    </source>
</evidence>